<dbReference type="NCBIfam" id="NF005700">
    <property type="entry name" value="PRK07511.1"/>
    <property type="match status" value="1"/>
</dbReference>
<dbReference type="Gene3D" id="3.90.226.10">
    <property type="entry name" value="2-enoyl-CoA Hydratase, Chain A, domain 1"/>
    <property type="match status" value="1"/>
</dbReference>
<evidence type="ECO:0000256" key="1">
    <source>
        <dbReference type="ARBA" id="ARBA00005254"/>
    </source>
</evidence>
<dbReference type="GO" id="GO:0003824">
    <property type="term" value="F:catalytic activity"/>
    <property type="evidence" value="ECO:0007669"/>
    <property type="project" value="UniProtKB-ARBA"/>
</dbReference>
<dbReference type="SUPFAM" id="SSF52096">
    <property type="entry name" value="ClpP/crotonase"/>
    <property type="match status" value="1"/>
</dbReference>
<dbReference type="InterPro" id="IPR029045">
    <property type="entry name" value="ClpP/crotonase-like_dom_sf"/>
</dbReference>
<accession>A0A1H8DTZ5</accession>
<dbReference type="Gene3D" id="1.10.12.10">
    <property type="entry name" value="Lyase 2-enoyl-coa Hydratase, Chain A, domain 2"/>
    <property type="match status" value="1"/>
</dbReference>
<dbReference type="OrthoDB" id="9781757at2"/>
<reference evidence="3" key="1">
    <citation type="submission" date="2016-10" db="EMBL/GenBank/DDBJ databases">
        <authorList>
            <person name="Varghese N."/>
            <person name="Submissions S."/>
        </authorList>
    </citation>
    <scope>NUCLEOTIDE SEQUENCE [LARGE SCALE GENOMIC DNA]</scope>
    <source>
        <strain evidence="3">DSM 26893</strain>
    </source>
</reference>
<dbReference type="NCBIfam" id="NF046063">
    <property type="entry name" value="oxepin_alt"/>
    <property type="match status" value="1"/>
</dbReference>
<name>A0A1H8DTZ5_9RHOB</name>
<gene>
    <name evidence="2" type="ORF">SAMN04488011_102475</name>
</gene>
<dbReference type="RefSeq" id="WP_091844767.1">
    <property type="nucleotide sequence ID" value="NZ_FOCM01000002.1"/>
</dbReference>
<protein>
    <submittedName>
        <fullName evidence="2">Enoyl-CoA hydratase</fullName>
    </submittedName>
</protein>
<dbReference type="Pfam" id="PF00378">
    <property type="entry name" value="ECH_1"/>
    <property type="match status" value="1"/>
</dbReference>
<evidence type="ECO:0000313" key="2">
    <source>
        <dbReference type="EMBL" id="SEN10732.1"/>
    </source>
</evidence>
<evidence type="ECO:0000313" key="3">
    <source>
        <dbReference type="Proteomes" id="UP000199372"/>
    </source>
</evidence>
<keyword evidence="3" id="KW-1185">Reference proteome</keyword>
<dbReference type="Proteomes" id="UP000199372">
    <property type="component" value="Unassembled WGS sequence"/>
</dbReference>
<dbReference type="PANTHER" id="PTHR43459">
    <property type="entry name" value="ENOYL-COA HYDRATASE"/>
    <property type="match status" value="1"/>
</dbReference>
<dbReference type="EMBL" id="FOCM01000002">
    <property type="protein sequence ID" value="SEN10732.1"/>
    <property type="molecule type" value="Genomic_DNA"/>
</dbReference>
<comment type="similarity">
    <text evidence="1">Belongs to the enoyl-CoA hydratase/isomerase family.</text>
</comment>
<dbReference type="CDD" id="cd06558">
    <property type="entry name" value="crotonase-like"/>
    <property type="match status" value="1"/>
</dbReference>
<dbReference type="PANTHER" id="PTHR43459:SF1">
    <property type="entry name" value="EG:BACN32G11.4 PROTEIN"/>
    <property type="match status" value="1"/>
</dbReference>
<proteinExistence type="inferred from homology"/>
<organism evidence="2 3">
    <name type="scientific">Palleronia pelagia</name>
    <dbReference type="NCBI Taxonomy" id="387096"/>
    <lineage>
        <taxon>Bacteria</taxon>
        <taxon>Pseudomonadati</taxon>
        <taxon>Pseudomonadota</taxon>
        <taxon>Alphaproteobacteria</taxon>
        <taxon>Rhodobacterales</taxon>
        <taxon>Roseobacteraceae</taxon>
        <taxon>Palleronia</taxon>
    </lineage>
</organism>
<dbReference type="InterPro" id="IPR014748">
    <property type="entry name" value="Enoyl-CoA_hydra_C"/>
</dbReference>
<dbReference type="InterPro" id="IPR001753">
    <property type="entry name" value="Enoyl-CoA_hydra/iso"/>
</dbReference>
<dbReference type="AlphaFoldDB" id="A0A1H8DTZ5"/>
<sequence>MTARIEQRGDVLIAWNANASRRNALTPDYYATLREACQWAAEPGIAALVLAGEGDFFCAGGDLNTLRTRRDLSAPERREKIETLHNVIRDLRACPAPVIAAVEGGAAGAGVSIAFACDMLVAARGAKFTMAYVKAGLVPDGGLTHSAAAVIPPPLLARLMLLGEHVEAERLEAIGALTAMSEAGEALETALGLAARLSDGPQDTQRAIKRLLTDGRAATLDAQLDRERDAMAYAQGSPEAGEGIAAFLEKRRPDYRKLRA</sequence>